<dbReference type="EMBL" id="SSNZ01000002">
    <property type="protein sequence ID" value="THF51457.1"/>
    <property type="molecule type" value="Genomic_DNA"/>
</dbReference>
<reference evidence="2 3" key="1">
    <citation type="submission" date="2019-04" db="EMBL/GenBank/DDBJ databases">
        <title>Flavobacterium sp. nov. isolated from construction timber.</title>
        <authorList>
            <person name="Lin S.-Y."/>
            <person name="Chang C.-T."/>
            <person name="Young C.-C."/>
        </authorList>
    </citation>
    <scope>NUCLEOTIDE SEQUENCE [LARGE SCALE GENOMIC DNA]</scope>
    <source>
        <strain evidence="2 3">CC-CTC003</strain>
    </source>
</reference>
<dbReference type="SUPFAM" id="SSF53448">
    <property type="entry name" value="Nucleotide-diphospho-sugar transferases"/>
    <property type="match status" value="1"/>
</dbReference>
<dbReference type="OrthoDB" id="761861at2"/>
<name>A0A4S3ZZW0_9FLAO</name>
<dbReference type="RefSeq" id="WP_136402441.1">
    <property type="nucleotide sequence ID" value="NZ_SSNZ01000002.1"/>
</dbReference>
<dbReference type="CDD" id="cd00761">
    <property type="entry name" value="Glyco_tranf_GTA_type"/>
    <property type="match status" value="1"/>
</dbReference>
<keyword evidence="2" id="KW-0808">Transferase</keyword>
<evidence type="ECO:0000313" key="2">
    <source>
        <dbReference type="EMBL" id="THF51457.1"/>
    </source>
</evidence>
<dbReference type="InterPro" id="IPR029044">
    <property type="entry name" value="Nucleotide-diphossugar_trans"/>
</dbReference>
<proteinExistence type="predicted"/>
<dbReference type="InterPro" id="IPR001173">
    <property type="entry name" value="Glyco_trans_2-like"/>
</dbReference>
<organism evidence="2 3">
    <name type="scientific">Flavobacterium supellecticarium</name>
    <dbReference type="NCBI Taxonomy" id="2565924"/>
    <lineage>
        <taxon>Bacteria</taxon>
        <taxon>Pseudomonadati</taxon>
        <taxon>Bacteroidota</taxon>
        <taxon>Flavobacteriia</taxon>
        <taxon>Flavobacteriales</taxon>
        <taxon>Flavobacteriaceae</taxon>
        <taxon>Flavobacterium</taxon>
    </lineage>
</organism>
<dbReference type="Gene3D" id="3.90.550.10">
    <property type="entry name" value="Spore Coat Polysaccharide Biosynthesis Protein SpsA, Chain A"/>
    <property type="match status" value="1"/>
</dbReference>
<dbReference type="AlphaFoldDB" id="A0A4S3ZZW0"/>
<evidence type="ECO:0000313" key="3">
    <source>
        <dbReference type="Proteomes" id="UP000307507"/>
    </source>
</evidence>
<dbReference type="GO" id="GO:0016740">
    <property type="term" value="F:transferase activity"/>
    <property type="evidence" value="ECO:0007669"/>
    <property type="project" value="UniProtKB-KW"/>
</dbReference>
<protein>
    <submittedName>
        <fullName evidence="2">Glycosyltransferase family 2 protein</fullName>
    </submittedName>
</protein>
<gene>
    <name evidence="2" type="ORF">E6C50_06760</name>
</gene>
<feature type="domain" description="Glycosyltransferase 2-like" evidence="1">
    <location>
        <begin position="3"/>
        <end position="143"/>
    </location>
</feature>
<dbReference type="Pfam" id="PF00535">
    <property type="entry name" value="Glycos_transf_2"/>
    <property type="match status" value="1"/>
</dbReference>
<comment type="caution">
    <text evidence="2">The sequence shown here is derived from an EMBL/GenBank/DDBJ whole genome shotgun (WGS) entry which is preliminary data.</text>
</comment>
<dbReference type="Proteomes" id="UP000307507">
    <property type="component" value="Unassembled WGS sequence"/>
</dbReference>
<accession>A0A4S3ZZW0</accession>
<sequence length="294" mass="33996">MFSILIPTYNDDVSNLTRSLIKQGNALQLSFEIICWDDCSSDSVASQNNKALCAEFDNYSYYRSATNLGDTQTRTSLALKAKYDWLLFVDSDVLPGSETFLKKYVAFIGSQNPIIFGGCQYSDHHENQATMLRWTFGHSRESQTAESRNQKPYHYIFSSNFLTDKNTFLSIKFPKKNIYGMDSFFSYQLYQKAIPVLHIDNPILHLGLDKNEIFFQKSLEAVKLRKNMFSELPGIENINSLLKNYNRLRRLHLDSVVGLFFNLSEPVLRKMILGKNRNLFCLDLYRLGYICVIK</sequence>
<evidence type="ECO:0000259" key="1">
    <source>
        <dbReference type="Pfam" id="PF00535"/>
    </source>
</evidence>
<keyword evidence="3" id="KW-1185">Reference proteome</keyword>